<dbReference type="GO" id="GO:0008194">
    <property type="term" value="F:UDP-glycosyltransferase activity"/>
    <property type="evidence" value="ECO:0007669"/>
    <property type="project" value="UniProtKB-ARBA"/>
</dbReference>
<evidence type="ECO:0000313" key="1">
    <source>
        <dbReference type="EMBL" id="KAG6398602.1"/>
    </source>
</evidence>
<gene>
    <name evidence="1" type="ORF">SASPL_140069</name>
</gene>
<organism evidence="1">
    <name type="scientific">Salvia splendens</name>
    <name type="common">Scarlet sage</name>
    <dbReference type="NCBI Taxonomy" id="180675"/>
    <lineage>
        <taxon>Eukaryota</taxon>
        <taxon>Viridiplantae</taxon>
        <taxon>Streptophyta</taxon>
        <taxon>Embryophyta</taxon>
        <taxon>Tracheophyta</taxon>
        <taxon>Spermatophyta</taxon>
        <taxon>Magnoliopsida</taxon>
        <taxon>eudicotyledons</taxon>
        <taxon>Gunneridae</taxon>
        <taxon>Pentapetalae</taxon>
        <taxon>asterids</taxon>
        <taxon>lamiids</taxon>
        <taxon>Lamiales</taxon>
        <taxon>Lamiaceae</taxon>
        <taxon>Nepetoideae</taxon>
        <taxon>Mentheae</taxon>
        <taxon>Salviinae</taxon>
        <taxon>Salvia</taxon>
        <taxon>Salvia subgen. Calosphace</taxon>
        <taxon>core Calosphace</taxon>
    </lineage>
</organism>
<accession>A0A8X8WPB6</accession>
<dbReference type="GO" id="GO:1901135">
    <property type="term" value="P:carbohydrate derivative metabolic process"/>
    <property type="evidence" value="ECO:0007669"/>
    <property type="project" value="UniProtKB-ARBA"/>
</dbReference>
<dbReference type="SUPFAM" id="SSF53756">
    <property type="entry name" value="UDP-Glycosyltransferase/glycogen phosphorylase"/>
    <property type="match status" value="1"/>
</dbReference>
<evidence type="ECO:0000313" key="2">
    <source>
        <dbReference type="Proteomes" id="UP000298416"/>
    </source>
</evidence>
<reference evidence="1" key="2">
    <citation type="submission" date="2020-08" db="EMBL/GenBank/DDBJ databases">
        <title>Plant Genome Project.</title>
        <authorList>
            <person name="Zhang R.-G."/>
        </authorList>
    </citation>
    <scope>NUCLEOTIDE SEQUENCE</scope>
    <source>
        <strain evidence="1">Huo1</strain>
        <tissue evidence="1">Leaf</tissue>
    </source>
</reference>
<dbReference type="PANTHER" id="PTHR48044:SF82">
    <property type="entry name" value="GLYCOSYLTRANSFERASE"/>
    <property type="match status" value="1"/>
</dbReference>
<comment type="caution">
    <text evidence="1">The sequence shown here is derived from an EMBL/GenBank/DDBJ whole genome shotgun (WGS) entry which is preliminary data.</text>
</comment>
<sequence>MQALRNSTSSFSGLLSDLSPDLLIYDLFQPWSAKIAAARGIPAVHFFTGGAAAGSFMHHWHSHGSFDDFPFQELSLTEHEKKRLYASKKFVKVENGEQGFLFGLFELSCDVVLIKSCRAIEGKYMDYLSTLCGRKLIPTSPLIAHGGGAGDGVIMEWLSKREKGSTLYISFGSENFLNEKEMAEIAKGLDMVDVSFIWVTRRRRGCRRVLRRGWGGGGWWWRGGRRRQRSWRMGAWGGGGVHEPLRVEFDHGELVFRGSGGGGAAED</sequence>
<protein>
    <submittedName>
        <fullName evidence="1">Uncharacterized protein</fullName>
    </submittedName>
</protein>
<dbReference type="PANTHER" id="PTHR48044">
    <property type="entry name" value="GLYCOSYLTRANSFERASE"/>
    <property type="match status" value="1"/>
</dbReference>
<reference evidence="1" key="1">
    <citation type="submission" date="2018-01" db="EMBL/GenBank/DDBJ databases">
        <authorList>
            <person name="Mao J.F."/>
        </authorList>
    </citation>
    <scope>NUCLEOTIDE SEQUENCE</scope>
    <source>
        <strain evidence="1">Huo1</strain>
        <tissue evidence="1">Leaf</tissue>
    </source>
</reference>
<dbReference type="Proteomes" id="UP000298416">
    <property type="component" value="Unassembled WGS sequence"/>
</dbReference>
<dbReference type="Gene3D" id="3.40.50.2000">
    <property type="entry name" value="Glycogen Phosphorylase B"/>
    <property type="match status" value="2"/>
</dbReference>
<proteinExistence type="predicted"/>
<name>A0A8X8WPB6_SALSN</name>
<keyword evidence="2" id="KW-1185">Reference proteome</keyword>
<dbReference type="EMBL" id="PNBA02000015">
    <property type="protein sequence ID" value="KAG6398602.1"/>
    <property type="molecule type" value="Genomic_DNA"/>
</dbReference>
<dbReference type="AlphaFoldDB" id="A0A8X8WPB6"/>